<dbReference type="KEGG" id="crie:AK829_01400"/>
<sequence>MKRTLGISIMATVALFASACGSGEEATQTETNTETTSTAERGGTSTITFALPDGVSEVADYSPTDGWTKSYTDNPENPTIVIRVSDDLGRTPDADSTVGVLRGEAMLNGAYGPDWSPGEVEKLEVDNADIGIEYSFSTKQEDADITGTWFLLSHDESEKVAGVEVIGTDVSPALVSQIRDSLEYTP</sequence>
<dbReference type="AlphaFoldDB" id="A0A0K1R9D7"/>
<feature type="compositionally biased region" description="Low complexity" evidence="1">
    <location>
        <begin position="25"/>
        <end position="40"/>
    </location>
</feature>
<dbReference type="RefSeq" id="WP_052203587.1">
    <property type="nucleotide sequence ID" value="NZ_BAAAGW010000006.1"/>
</dbReference>
<organism evidence="3 4">
    <name type="scientific">Corynebacterium riegelii</name>
    <dbReference type="NCBI Taxonomy" id="156976"/>
    <lineage>
        <taxon>Bacteria</taxon>
        <taxon>Bacillati</taxon>
        <taxon>Actinomycetota</taxon>
        <taxon>Actinomycetes</taxon>
        <taxon>Mycobacteriales</taxon>
        <taxon>Corynebacteriaceae</taxon>
        <taxon>Corynebacterium</taxon>
    </lineage>
</organism>
<protein>
    <recommendedName>
        <fullName evidence="5">DUF4245 domain-containing protein</fullName>
    </recommendedName>
</protein>
<evidence type="ECO:0008006" key="5">
    <source>
        <dbReference type="Google" id="ProtNLM"/>
    </source>
</evidence>
<keyword evidence="4" id="KW-1185">Reference proteome</keyword>
<evidence type="ECO:0000256" key="1">
    <source>
        <dbReference type="SAM" id="MobiDB-lite"/>
    </source>
</evidence>
<evidence type="ECO:0000256" key="2">
    <source>
        <dbReference type="SAM" id="SignalP"/>
    </source>
</evidence>
<evidence type="ECO:0000313" key="3">
    <source>
        <dbReference type="EMBL" id="AKV58042.1"/>
    </source>
</evidence>
<proteinExistence type="predicted"/>
<reference evidence="3 4" key="1">
    <citation type="submission" date="2015-08" db="EMBL/GenBank/DDBJ databases">
        <authorList>
            <person name="Babu N.S."/>
            <person name="Beckwith C.J."/>
            <person name="Beseler K.G."/>
            <person name="Brison A."/>
            <person name="Carone J.V."/>
            <person name="Caskin T.P."/>
            <person name="Diamond M."/>
            <person name="Durham M.E."/>
            <person name="Foxe J.M."/>
            <person name="Go M."/>
            <person name="Henderson B.A."/>
            <person name="Jones I.B."/>
            <person name="McGettigan J.A."/>
            <person name="Micheletti S.J."/>
            <person name="Nasrallah M.E."/>
            <person name="Ortiz D."/>
            <person name="Piller C.R."/>
            <person name="Privatt S.R."/>
            <person name="Schneider S.L."/>
            <person name="Sharp S."/>
            <person name="Smith T.C."/>
            <person name="Stanton J.D."/>
            <person name="Ullery H.E."/>
            <person name="Wilson R.J."/>
            <person name="Serrano M.G."/>
            <person name="Buck G."/>
            <person name="Lee V."/>
            <person name="Wang Y."/>
            <person name="Carvalho R."/>
            <person name="Voegtly L."/>
            <person name="Shi R."/>
            <person name="Duckworth R."/>
            <person name="Johnson A."/>
            <person name="Loviza R."/>
            <person name="Walstead R."/>
            <person name="Shah Z."/>
            <person name="Kiflezghi M."/>
            <person name="Wade K."/>
            <person name="Ball S.L."/>
            <person name="Bradley K.W."/>
            <person name="Asai D.J."/>
            <person name="Bowman C.A."/>
            <person name="Russell D.A."/>
            <person name="Pope W.H."/>
            <person name="Jacobs-Sera D."/>
            <person name="Hendrix R.W."/>
            <person name="Hatfull G.F."/>
        </authorList>
    </citation>
    <scope>NUCLEOTIDE SEQUENCE [LARGE SCALE GENOMIC DNA]</scope>
    <source>
        <strain evidence="3 4">PUDD_83A45</strain>
    </source>
</reference>
<dbReference type="PROSITE" id="PS51257">
    <property type="entry name" value="PROKAR_LIPOPROTEIN"/>
    <property type="match status" value="1"/>
</dbReference>
<dbReference type="Proteomes" id="UP000060016">
    <property type="component" value="Chromosome"/>
</dbReference>
<dbReference type="EMBL" id="CP012342">
    <property type="protein sequence ID" value="AKV58042.1"/>
    <property type="molecule type" value="Genomic_DNA"/>
</dbReference>
<accession>A0A0K1R9D7</accession>
<feature type="region of interest" description="Disordered" evidence="1">
    <location>
        <begin position="25"/>
        <end position="45"/>
    </location>
</feature>
<feature type="chain" id="PRO_5038791693" description="DUF4245 domain-containing protein" evidence="2">
    <location>
        <begin position="20"/>
        <end position="186"/>
    </location>
</feature>
<gene>
    <name evidence="3" type="ORF">AK829_01400</name>
</gene>
<name>A0A0K1R9D7_9CORY</name>
<dbReference type="PATRIC" id="fig|156976.3.peg.270"/>
<evidence type="ECO:0000313" key="4">
    <source>
        <dbReference type="Proteomes" id="UP000060016"/>
    </source>
</evidence>
<feature type="signal peptide" evidence="2">
    <location>
        <begin position="1"/>
        <end position="19"/>
    </location>
</feature>
<keyword evidence="2" id="KW-0732">Signal</keyword>